<dbReference type="GO" id="GO:0005886">
    <property type="term" value="C:plasma membrane"/>
    <property type="evidence" value="ECO:0007669"/>
    <property type="project" value="UniProtKB-SubCell"/>
</dbReference>
<feature type="domain" description="Metallo-beta-lactamase" evidence="7">
    <location>
        <begin position="555"/>
        <end position="750"/>
    </location>
</feature>
<dbReference type="InterPro" id="IPR004477">
    <property type="entry name" value="ComEC_N"/>
</dbReference>
<dbReference type="Gene3D" id="3.60.15.10">
    <property type="entry name" value="Ribonuclease Z/Hydroxyacylglutathione hydrolase-like"/>
    <property type="match status" value="1"/>
</dbReference>
<evidence type="ECO:0000259" key="7">
    <source>
        <dbReference type="SMART" id="SM00849"/>
    </source>
</evidence>
<feature type="transmembrane region" description="Helical" evidence="6">
    <location>
        <begin position="468"/>
        <end position="487"/>
    </location>
</feature>
<feature type="transmembrane region" description="Helical" evidence="6">
    <location>
        <begin position="17"/>
        <end position="35"/>
    </location>
</feature>
<dbReference type="InterPro" id="IPR035681">
    <property type="entry name" value="ComA-like_MBL"/>
</dbReference>
<dbReference type="InterPro" id="IPR004797">
    <property type="entry name" value="Competence_ComEC/Rec2"/>
</dbReference>
<dbReference type="InterPro" id="IPR052159">
    <property type="entry name" value="Competence_DNA_uptake"/>
</dbReference>
<sequence length="821" mass="87864">MAAGSIGHRGWPTGLQATGWLAVAAGLGWLLGLAWQLQQTVLWPLATYQGLVAVALLLALVALRWQPWLWPLALALLALGSTGWRADQRLAERLPAALEGQDLLVTGVVASLPQTGPAGTRFLFDVESATRRGQAVALPPRLSLGWYTQYNDEAWLDDPRDELRAGQRWRLPLRLKRPQGGLNPHGFDVELMWFEQGVGAIGYVRVVRGWQPAQLLAADAGHPVDRLRQTLRDQLQRAVADPRSAGMLAALTVGDQAAIERDDWELFRTTGIAHLVSISGVHVTMFAWLAAAVAGWAWRRSPRAMAWLPTPTAGRWIGLAAATGYALLAGWGVPAQRTVLMLAVAVALRSAGWRWPWALVLLAAAVVVTAVDPWALLQPGFWLSFAAVALLMASEPMAGGPVPGRGAGGLLAGHLRAQAVATLGLAPLSLVFFQQFSLVGVLANLVAIPLVTLLITPLALLGMLVPGLWWLAAALVQALLWGLGWLAQWPLAVWQVPAAPGWLVAAAALGAVLAVLPAPWALRWLALPLVLPLLWPPLDRPAPGRFSVLAADVGQGTALLLRTRHHLLVYDTGPQYSRESDAAQRVLLPLLRARGEGPIDLLVLSHRDMDHVGGAASLLASHPVKALNSSLEPGHPLLDRGVPHTPCRAGQSWDWDGVQFRMLHPTPDDVAFAAKPNAVSCVLRVQDALGRSLLITGDIEAPQEAALLRRTGAALASTMLVVPHHGSRTSSTADFLDAVQPQLAVVQAAYRSRFGHPAPDVLARYAERRIDVVRTDGCGAWLWHDGAAACTRDVRRRYWHAAAPVGGAIVANSSGPGAPSP</sequence>
<protein>
    <submittedName>
        <fullName evidence="8">DNA internalization-related competence protein ComEC/Rec2</fullName>
    </submittedName>
</protein>
<dbReference type="PANTHER" id="PTHR30619:SF1">
    <property type="entry name" value="RECOMBINATION PROTEIN 2"/>
    <property type="match status" value="1"/>
</dbReference>
<dbReference type="InterPro" id="IPR036866">
    <property type="entry name" value="RibonucZ/Hydroxyglut_hydro"/>
</dbReference>
<dbReference type="SMART" id="SM00849">
    <property type="entry name" value="Lactamase_B"/>
    <property type="match status" value="1"/>
</dbReference>
<dbReference type="InterPro" id="IPR001279">
    <property type="entry name" value="Metallo-B-lactamas"/>
</dbReference>
<feature type="transmembrane region" description="Helical" evidence="6">
    <location>
        <begin position="439"/>
        <end position="461"/>
    </location>
</feature>
<keyword evidence="2" id="KW-1003">Cell membrane</keyword>
<feature type="transmembrane region" description="Helical" evidence="6">
    <location>
        <begin position="316"/>
        <end position="334"/>
    </location>
</feature>
<evidence type="ECO:0000256" key="1">
    <source>
        <dbReference type="ARBA" id="ARBA00004651"/>
    </source>
</evidence>
<dbReference type="SUPFAM" id="SSF56281">
    <property type="entry name" value="Metallo-hydrolase/oxidoreductase"/>
    <property type="match status" value="1"/>
</dbReference>
<feature type="transmembrane region" description="Helical" evidence="6">
    <location>
        <begin position="68"/>
        <end position="86"/>
    </location>
</feature>
<comment type="caution">
    <text evidence="8">The sequence shown here is derived from an EMBL/GenBank/DDBJ whole genome shotgun (WGS) entry which is preliminary data.</text>
</comment>
<dbReference type="Pfam" id="PF00753">
    <property type="entry name" value="Lactamase_B"/>
    <property type="match status" value="1"/>
</dbReference>
<dbReference type="PANTHER" id="PTHR30619">
    <property type="entry name" value="DNA INTERNALIZATION/COMPETENCE PROTEIN COMEC/REC2"/>
    <property type="match status" value="1"/>
</dbReference>
<feature type="transmembrane region" description="Helical" evidence="6">
    <location>
        <begin position="271"/>
        <end position="296"/>
    </location>
</feature>
<name>A0A480AL91_9BURK</name>
<dbReference type="GO" id="GO:0030420">
    <property type="term" value="P:establishment of competence for transformation"/>
    <property type="evidence" value="ECO:0007669"/>
    <property type="project" value="InterPro"/>
</dbReference>
<dbReference type="RefSeq" id="WP_137730942.1">
    <property type="nucleotide sequence ID" value="NZ_BJCL01000001.1"/>
</dbReference>
<gene>
    <name evidence="8" type="ORF">AQPW35_02480</name>
</gene>
<dbReference type="Pfam" id="PF13567">
    <property type="entry name" value="DUF4131"/>
    <property type="match status" value="1"/>
</dbReference>
<feature type="transmembrane region" description="Helical" evidence="6">
    <location>
        <begin position="355"/>
        <end position="375"/>
    </location>
</feature>
<dbReference type="Pfam" id="PF03772">
    <property type="entry name" value="Competence"/>
    <property type="match status" value="1"/>
</dbReference>
<dbReference type="InterPro" id="IPR025405">
    <property type="entry name" value="DUF4131"/>
</dbReference>
<evidence type="ECO:0000256" key="4">
    <source>
        <dbReference type="ARBA" id="ARBA00022989"/>
    </source>
</evidence>
<keyword evidence="3 6" id="KW-0812">Transmembrane</keyword>
<dbReference type="NCBIfam" id="TIGR00361">
    <property type="entry name" value="ComEC_Rec2"/>
    <property type="match status" value="1"/>
</dbReference>
<proteinExistence type="predicted"/>
<reference evidence="9" key="1">
    <citation type="submission" date="2019-03" db="EMBL/GenBank/DDBJ databases">
        <title>Aquabacterium pictum sp.nov., the first bacteriochlorophyll a-containing freshwater bacterium in the genus Aquabacterium of the class Betaproteobacteria.</title>
        <authorList>
            <person name="Hirose S."/>
            <person name="Tank M."/>
            <person name="Hara E."/>
            <person name="Tamaki H."/>
            <person name="Takaichi S."/>
            <person name="Haruta S."/>
            <person name="Hanada S."/>
        </authorList>
    </citation>
    <scope>NUCLEOTIDE SEQUENCE [LARGE SCALE GENOMIC DNA]</scope>
    <source>
        <strain evidence="9">W35</strain>
    </source>
</reference>
<feature type="transmembrane region" description="Helical" evidence="6">
    <location>
        <begin position="42"/>
        <end position="62"/>
    </location>
</feature>
<evidence type="ECO:0000256" key="2">
    <source>
        <dbReference type="ARBA" id="ARBA00022475"/>
    </source>
</evidence>
<keyword evidence="5 6" id="KW-0472">Membrane</keyword>
<dbReference type="Proteomes" id="UP000301751">
    <property type="component" value="Unassembled WGS sequence"/>
</dbReference>
<evidence type="ECO:0000313" key="8">
    <source>
        <dbReference type="EMBL" id="GCL61167.1"/>
    </source>
</evidence>
<feature type="transmembrane region" description="Helical" evidence="6">
    <location>
        <begin position="499"/>
        <end position="522"/>
    </location>
</feature>
<evidence type="ECO:0000313" key="9">
    <source>
        <dbReference type="Proteomes" id="UP000301751"/>
    </source>
</evidence>
<keyword evidence="9" id="KW-1185">Reference proteome</keyword>
<evidence type="ECO:0000256" key="5">
    <source>
        <dbReference type="ARBA" id="ARBA00023136"/>
    </source>
</evidence>
<comment type="subcellular location">
    <subcellularLocation>
        <location evidence="1">Cell membrane</location>
        <topology evidence="1">Multi-pass membrane protein</topology>
    </subcellularLocation>
</comment>
<accession>A0A480AL91</accession>
<dbReference type="EMBL" id="BJCL01000001">
    <property type="protein sequence ID" value="GCL61167.1"/>
    <property type="molecule type" value="Genomic_DNA"/>
</dbReference>
<keyword evidence="4 6" id="KW-1133">Transmembrane helix</keyword>
<dbReference type="OrthoDB" id="9761531at2"/>
<organism evidence="8 9">
    <name type="scientific">Pseudaquabacterium pictum</name>
    <dbReference type="NCBI Taxonomy" id="2315236"/>
    <lineage>
        <taxon>Bacteria</taxon>
        <taxon>Pseudomonadati</taxon>
        <taxon>Pseudomonadota</taxon>
        <taxon>Betaproteobacteria</taxon>
        <taxon>Burkholderiales</taxon>
        <taxon>Sphaerotilaceae</taxon>
        <taxon>Pseudaquabacterium</taxon>
    </lineage>
</organism>
<evidence type="ECO:0000256" key="6">
    <source>
        <dbReference type="SAM" id="Phobius"/>
    </source>
</evidence>
<dbReference type="AlphaFoldDB" id="A0A480AL91"/>
<evidence type="ECO:0000256" key="3">
    <source>
        <dbReference type="ARBA" id="ARBA00022692"/>
    </source>
</evidence>
<feature type="transmembrane region" description="Helical" evidence="6">
    <location>
        <begin position="410"/>
        <end position="433"/>
    </location>
</feature>
<dbReference type="NCBIfam" id="TIGR00360">
    <property type="entry name" value="ComEC_N-term"/>
    <property type="match status" value="1"/>
</dbReference>
<dbReference type="CDD" id="cd07731">
    <property type="entry name" value="ComA-like_MBL-fold"/>
    <property type="match status" value="1"/>
</dbReference>